<name>A0A1H3G436_9RHOB</name>
<evidence type="ECO:0000256" key="3">
    <source>
        <dbReference type="ARBA" id="ARBA00013017"/>
    </source>
</evidence>
<dbReference type="RefSeq" id="WP_089879114.1">
    <property type="nucleotide sequence ID" value="NZ_FNPF01000002.1"/>
</dbReference>
<gene>
    <name evidence="16" type="ORF">SAMN05444340_102137</name>
</gene>
<evidence type="ECO:0000256" key="10">
    <source>
        <dbReference type="ARBA" id="ARBA00038489"/>
    </source>
</evidence>
<dbReference type="CDD" id="cd03017">
    <property type="entry name" value="PRX_BCP"/>
    <property type="match status" value="1"/>
</dbReference>
<keyword evidence="5" id="KW-0049">Antioxidant</keyword>
<dbReference type="GO" id="GO:0034599">
    <property type="term" value="P:cellular response to oxidative stress"/>
    <property type="evidence" value="ECO:0007669"/>
    <property type="project" value="TreeGrafter"/>
</dbReference>
<dbReference type="GO" id="GO:0045454">
    <property type="term" value="P:cell redox homeostasis"/>
    <property type="evidence" value="ECO:0007669"/>
    <property type="project" value="TreeGrafter"/>
</dbReference>
<dbReference type="Gene3D" id="3.40.30.10">
    <property type="entry name" value="Glutaredoxin"/>
    <property type="match status" value="1"/>
</dbReference>
<feature type="region of interest" description="Disordered" evidence="14">
    <location>
        <begin position="1"/>
        <end position="21"/>
    </location>
</feature>
<evidence type="ECO:0000256" key="13">
    <source>
        <dbReference type="PIRSR" id="PIRSR000239-1"/>
    </source>
</evidence>
<protein>
    <recommendedName>
        <fullName evidence="3">thioredoxin-dependent peroxiredoxin</fullName>
        <ecNumber evidence="3">1.11.1.24</ecNumber>
    </recommendedName>
    <alternativeName>
        <fullName evidence="9">Thioredoxin peroxidase</fullName>
    </alternativeName>
    <alternativeName>
        <fullName evidence="11">Thioredoxin-dependent peroxiredoxin Bcp</fullName>
    </alternativeName>
</protein>
<dbReference type="Pfam" id="PF00578">
    <property type="entry name" value="AhpC-TSA"/>
    <property type="match status" value="1"/>
</dbReference>
<organism evidence="16 17">
    <name type="scientific">Citreimonas salinaria</name>
    <dbReference type="NCBI Taxonomy" id="321339"/>
    <lineage>
        <taxon>Bacteria</taxon>
        <taxon>Pseudomonadati</taxon>
        <taxon>Pseudomonadota</taxon>
        <taxon>Alphaproteobacteria</taxon>
        <taxon>Rhodobacterales</taxon>
        <taxon>Roseobacteraceae</taxon>
        <taxon>Citreimonas</taxon>
    </lineage>
</organism>
<evidence type="ECO:0000256" key="7">
    <source>
        <dbReference type="ARBA" id="ARBA00023157"/>
    </source>
</evidence>
<feature type="domain" description="Thioredoxin" evidence="15">
    <location>
        <begin position="1"/>
        <end position="159"/>
    </location>
</feature>
<keyword evidence="8" id="KW-0676">Redox-active center</keyword>
<keyword evidence="6" id="KW-0560">Oxidoreductase</keyword>
<dbReference type="EMBL" id="FNPF01000002">
    <property type="protein sequence ID" value="SDX97787.1"/>
    <property type="molecule type" value="Genomic_DNA"/>
</dbReference>
<dbReference type="PANTHER" id="PTHR42801">
    <property type="entry name" value="THIOREDOXIN-DEPENDENT PEROXIDE REDUCTASE"/>
    <property type="match status" value="1"/>
</dbReference>
<dbReference type="InterPro" id="IPR036249">
    <property type="entry name" value="Thioredoxin-like_sf"/>
</dbReference>
<dbReference type="PIRSF" id="PIRSF000239">
    <property type="entry name" value="AHPC"/>
    <property type="match status" value="1"/>
</dbReference>
<feature type="active site" description="Cysteine sulfenic acid (-SOH) intermediate; for peroxidase activity" evidence="13">
    <location>
        <position position="48"/>
    </location>
</feature>
<dbReference type="InterPro" id="IPR050924">
    <property type="entry name" value="Peroxiredoxin_BCP/PrxQ"/>
</dbReference>
<comment type="function">
    <text evidence="1">Thiol-specific peroxidase that catalyzes the reduction of hydrogen peroxide and organic hydroperoxides to water and alcohols, respectively. Plays a role in cell protection against oxidative stress by detoxifying peroxides and as sensor of hydrogen peroxide-mediated signaling events.</text>
</comment>
<comment type="similarity">
    <text evidence="10">Belongs to the peroxiredoxin family. BCP/PrxQ subfamily.</text>
</comment>
<evidence type="ECO:0000313" key="17">
    <source>
        <dbReference type="Proteomes" id="UP000199286"/>
    </source>
</evidence>
<evidence type="ECO:0000256" key="8">
    <source>
        <dbReference type="ARBA" id="ARBA00023284"/>
    </source>
</evidence>
<evidence type="ECO:0000256" key="4">
    <source>
        <dbReference type="ARBA" id="ARBA00022559"/>
    </source>
</evidence>
<dbReference type="STRING" id="321339.SAMN05444340_102137"/>
<keyword evidence="4" id="KW-0575">Peroxidase</keyword>
<dbReference type="PANTHER" id="PTHR42801:SF4">
    <property type="entry name" value="AHPC_TSA FAMILY PROTEIN"/>
    <property type="match status" value="1"/>
</dbReference>
<keyword evidence="7" id="KW-1015">Disulfide bond</keyword>
<evidence type="ECO:0000256" key="9">
    <source>
        <dbReference type="ARBA" id="ARBA00032824"/>
    </source>
</evidence>
<comment type="subunit">
    <text evidence="2">Monomer.</text>
</comment>
<sequence length="159" mass="17410">MSDMAPDFTLPGTTGSSETGEEVSITLSDLRGKAVVLFFYPRDDTSGCNKENEAFSAMRGEFAAAGAVVYGISKDTLESHARFMAKKALSVPLLSDAEGDVCERFGVWKEKSMYGKTFMGIERSTFLIDAEGRIAREWRKVKVPGHAEEVLEAVRALQT</sequence>
<dbReference type="InterPro" id="IPR013766">
    <property type="entry name" value="Thioredoxin_domain"/>
</dbReference>
<evidence type="ECO:0000256" key="14">
    <source>
        <dbReference type="SAM" id="MobiDB-lite"/>
    </source>
</evidence>
<evidence type="ECO:0000256" key="2">
    <source>
        <dbReference type="ARBA" id="ARBA00011245"/>
    </source>
</evidence>
<dbReference type="InterPro" id="IPR000866">
    <property type="entry name" value="AhpC/TSA"/>
</dbReference>
<evidence type="ECO:0000256" key="12">
    <source>
        <dbReference type="ARBA" id="ARBA00049091"/>
    </source>
</evidence>
<dbReference type="GO" id="GO:0008379">
    <property type="term" value="F:thioredoxin peroxidase activity"/>
    <property type="evidence" value="ECO:0007669"/>
    <property type="project" value="TreeGrafter"/>
</dbReference>
<comment type="catalytic activity">
    <reaction evidence="12">
        <text>a hydroperoxide + [thioredoxin]-dithiol = an alcohol + [thioredoxin]-disulfide + H2O</text>
        <dbReference type="Rhea" id="RHEA:62620"/>
        <dbReference type="Rhea" id="RHEA-COMP:10698"/>
        <dbReference type="Rhea" id="RHEA-COMP:10700"/>
        <dbReference type="ChEBI" id="CHEBI:15377"/>
        <dbReference type="ChEBI" id="CHEBI:29950"/>
        <dbReference type="ChEBI" id="CHEBI:30879"/>
        <dbReference type="ChEBI" id="CHEBI:35924"/>
        <dbReference type="ChEBI" id="CHEBI:50058"/>
        <dbReference type="EC" id="1.11.1.24"/>
    </reaction>
</comment>
<dbReference type="FunFam" id="3.40.30.10:FF:000007">
    <property type="entry name" value="Thioredoxin-dependent thiol peroxidase"/>
    <property type="match status" value="1"/>
</dbReference>
<dbReference type="InterPro" id="IPR024706">
    <property type="entry name" value="Peroxiredoxin_AhpC-typ"/>
</dbReference>
<dbReference type="EC" id="1.11.1.24" evidence="3"/>
<evidence type="ECO:0000256" key="1">
    <source>
        <dbReference type="ARBA" id="ARBA00003330"/>
    </source>
</evidence>
<proteinExistence type="inferred from homology"/>
<evidence type="ECO:0000256" key="5">
    <source>
        <dbReference type="ARBA" id="ARBA00022862"/>
    </source>
</evidence>
<keyword evidence="17" id="KW-1185">Reference proteome</keyword>
<accession>A0A1H3G436</accession>
<evidence type="ECO:0000313" key="16">
    <source>
        <dbReference type="EMBL" id="SDX97787.1"/>
    </source>
</evidence>
<dbReference type="Proteomes" id="UP000199286">
    <property type="component" value="Unassembled WGS sequence"/>
</dbReference>
<reference evidence="16 17" key="1">
    <citation type="submission" date="2016-10" db="EMBL/GenBank/DDBJ databases">
        <authorList>
            <person name="de Groot N.N."/>
        </authorList>
    </citation>
    <scope>NUCLEOTIDE SEQUENCE [LARGE SCALE GENOMIC DNA]</scope>
    <source>
        <strain evidence="16 17">DSM 26880</strain>
    </source>
</reference>
<dbReference type="OrthoDB" id="9812811at2"/>
<dbReference type="GO" id="GO:0005737">
    <property type="term" value="C:cytoplasm"/>
    <property type="evidence" value="ECO:0007669"/>
    <property type="project" value="TreeGrafter"/>
</dbReference>
<evidence type="ECO:0000256" key="6">
    <source>
        <dbReference type="ARBA" id="ARBA00023002"/>
    </source>
</evidence>
<dbReference type="PROSITE" id="PS51352">
    <property type="entry name" value="THIOREDOXIN_2"/>
    <property type="match status" value="1"/>
</dbReference>
<evidence type="ECO:0000256" key="11">
    <source>
        <dbReference type="ARBA" id="ARBA00042639"/>
    </source>
</evidence>
<dbReference type="SUPFAM" id="SSF52833">
    <property type="entry name" value="Thioredoxin-like"/>
    <property type="match status" value="1"/>
</dbReference>
<dbReference type="AlphaFoldDB" id="A0A1H3G436"/>
<evidence type="ECO:0000259" key="15">
    <source>
        <dbReference type="PROSITE" id="PS51352"/>
    </source>
</evidence>